<evidence type="ECO:0000313" key="1">
    <source>
        <dbReference type="EMBL" id="SDH41689.1"/>
    </source>
</evidence>
<dbReference type="EMBL" id="FNCY01000005">
    <property type="protein sequence ID" value="SDH41689.1"/>
    <property type="molecule type" value="Genomic_DNA"/>
</dbReference>
<evidence type="ECO:0000313" key="2">
    <source>
        <dbReference type="Proteomes" id="UP000198607"/>
    </source>
</evidence>
<protein>
    <submittedName>
        <fullName evidence="1">Uncharacterized protein</fullName>
    </submittedName>
</protein>
<organism evidence="1 2">
    <name type="scientific">Propionivibrio dicarboxylicus</name>
    <dbReference type="NCBI Taxonomy" id="83767"/>
    <lineage>
        <taxon>Bacteria</taxon>
        <taxon>Pseudomonadati</taxon>
        <taxon>Pseudomonadota</taxon>
        <taxon>Betaproteobacteria</taxon>
        <taxon>Rhodocyclales</taxon>
        <taxon>Rhodocyclaceae</taxon>
        <taxon>Propionivibrio</taxon>
    </lineage>
</organism>
<proteinExistence type="predicted"/>
<sequence length="79" mass="8666">MANKVHPQLAAFEAAARLYCTKAGVDPDDGVQVPHPLGIDVPHFVPRWHIEADRLVDLSRMLSAMRDVARAQPTIVVPS</sequence>
<keyword evidence="2" id="KW-1185">Reference proteome</keyword>
<dbReference type="STRING" id="83767.SAMN05660652_01703"/>
<name>A0A1G8C8R0_9RHOO</name>
<dbReference type="Proteomes" id="UP000198607">
    <property type="component" value="Unassembled WGS sequence"/>
</dbReference>
<gene>
    <name evidence="1" type="ORF">SAMN05660652_01703</name>
</gene>
<dbReference type="AlphaFoldDB" id="A0A1G8C8R0"/>
<reference evidence="1 2" key="1">
    <citation type="submission" date="2016-10" db="EMBL/GenBank/DDBJ databases">
        <authorList>
            <person name="de Groot N.N."/>
        </authorList>
    </citation>
    <scope>NUCLEOTIDE SEQUENCE [LARGE SCALE GENOMIC DNA]</scope>
    <source>
        <strain evidence="1 2">DSM 5885</strain>
    </source>
</reference>
<accession>A0A1G8C8R0</accession>
<dbReference type="RefSeq" id="WP_091936521.1">
    <property type="nucleotide sequence ID" value="NZ_FNCY01000005.1"/>
</dbReference>